<gene>
    <name evidence="13" type="ORF">BU204_15155</name>
</gene>
<evidence type="ECO:0000256" key="2">
    <source>
        <dbReference type="ARBA" id="ARBA00004370"/>
    </source>
</evidence>
<dbReference type="PANTHER" id="PTHR45436:SF5">
    <property type="entry name" value="SENSOR HISTIDINE KINASE TRCS"/>
    <property type="match status" value="1"/>
</dbReference>
<dbReference type="GO" id="GO:0000160">
    <property type="term" value="P:phosphorelay signal transduction system"/>
    <property type="evidence" value="ECO:0007669"/>
    <property type="project" value="UniProtKB-KW"/>
</dbReference>
<dbReference type="PANTHER" id="PTHR45436">
    <property type="entry name" value="SENSOR HISTIDINE KINASE YKOH"/>
    <property type="match status" value="1"/>
</dbReference>
<keyword evidence="14" id="KW-1185">Reference proteome</keyword>
<dbReference type="Pfam" id="PF08376">
    <property type="entry name" value="NIT"/>
    <property type="match status" value="1"/>
</dbReference>
<comment type="caution">
    <text evidence="13">The sequence shown here is derived from an EMBL/GenBank/DDBJ whole genome shotgun (WGS) entry which is preliminary data.</text>
</comment>
<dbReference type="InterPro" id="IPR050428">
    <property type="entry name" value="TCS_sensor_his_kinase"/>
</dbReference>
<dbReference type="STRING" id="1912961.BU204_15155"/>
<dbReference type="Gene3D" id="6.10.340.10">
    <property type="match status" value="1"/>
</dbReference>
<dbReference type="SUPFAM" id="SSF55874">
    <property type="entry name" value="ATPase domain of HSP90 chaperone/DNA topoisomerase II/histidine kinase"/>
    <property type="match status" value="1"/>
</dbReference>
<feature type="transmembrane region" description="Helical" evidence="11">
    <location>
        <begin position="306"/>
        <end position="331"/>
    </location>
</feature>
<keyword evidence="9" id="KW-0902">Two-component regulatory system</keyword>
<feature type="domain" description="Histidine kinase/HSP90-like ATPase" evidence="12">
    <location>
        <begin position="513"/>
        <end position="626"/>
    </location>
</feature>
<proteinExistence type="predicted"/>
<sequence length="828" mass="89087">MFSRRKSKTSIRNRVLAIVLIPSAALLVTGASVAGYLISEGLEARDFSGYLGQAIDPLVEFESVVQQERTLSLRALGGDSAAVAGLQAQRDTTNAVLAKIADLAEVVQNLNPDAVSQSNAQFAELSTQLQLVRQGVDARQASVTDVDGFYTGLAGVVITGLEGSARTTPDAATAAEETTAVDLFWVTDLHSRAVGLAAGGVARGGLTTPERLVVAQLAGSYRNLLMAMTSRLTDTEKARYGRLIASDAWKTATAGEDALAQRGELDISLSTWLEAEDEVSAELLGLWGDHFRHAESLAEDAANKSLLGSVLAGSLVLVLSVTAFLIAVRMANALVRRLRRLRTNTLELADEKLPSMVQRIAEGQDVDVDAELVRVDHGTDEIGQVAEAFETAQRTAVAAAAAEAKTRGGFNKVFLDIAHRSQLVVHRQLEVLDVAESKQGDPEHLELLFQLDHLATHARRNAENLLILGGGQPGRKWRTPVKLEEIVRSAISETEDFVRVSAVRLPDVKVLGAVVADLIHLLAELVDNATSFSPPDAPVTVRGNLVGKGVVVEVEDQGLGIAFEERERLNETLRNPPDFQAMALAGQRHLGLFVTGQLAKRHDISVSLQESAYGGIKAIVLIPSSATETGDRESQQQVPAGVSRPGRQQAPQPSFVPQPTQDPVPRLPRATGESSGHWPKEEPEPITLPPAWSDFEAFEPVTPVAATERFEPVAPPPATARPAATSNERPPAHERPPANGRPPAAGNERPAEPAQRERAAGAAPRKRPPLPRRQRQANLVPQLQVDTESPPKTSRPRRVRTPEEAHKSMSSFQRGTRQGRGQPSEHNR</sequence>
<evidence type="ECO:0000256" key="7">
    <source>
        <dbReference type="ARBA" id="ARBA00022777"/>
    </source>
</evidence>
<keyword evidence="8 11" id="KW-1133">Transmembrane helix</keyword>
<dbReference type="InterPro" id="IPR003594">
    <property type="entry name" value="HATPase_dom"/>
</dbReference>
<dbReference type="InterPro" id="IPR003660">
    <property type="entry name" value="HAMP_dom"/>
</dbReference>
<feature type="compositionally biased region" description="Polar residues" evidence="10">
    <location>
        <begin position="808"/>
        <end position="821"/>
    </location>
</feature>
<keyword evidence="7" id="KW-0418">Kinase</keyword>
<dbReference type="GO" id="GO:0004673">
    <property type="term" value="F:protein histidine kinase activity"/>
    <property type="evidence" value="ECO:0007669"/>
    <property type="project" value="UniProtKB-EC"/>
</dbReference>
<evidence type="ECO:0000256" key="10">
    <source>
        <dbReference type="SAM" id="MobiDB-lite"/>
    </source>
</evidence>
<keyword evidence="4" id="KW-0597">Phosphoprotein</keyword>
<keyword evidence="6 11" id="KW-0812">Transmembrane</keyword>
<protein>
    <recommendedName>
        <fullName evidence="3">histidine kinase</fullName>
        <ecNumber evidence="3">2.7.13.3</ecNumber>
    </recommendedName>
</protein>
<evidence type="ECO:0000256" key="4">
    <source>
        <dbReference type="ARBA" id="ARBA00022553"/>
    </source>
</evidence>
<evidence type="ECO:0000313" key="14">
    <source>
        <dbReference type="Proteomes" id="UP000185596"/>
    </source>
</evidence>
<evidence type="ECO:0000256" key="1">
    <source>
        <dbReference type="ARBA" id="ARBA00000085"/>
    </source>
</evidence>
<keyword evidence="5" id="KW-0808">Transferase</keyword>
<reference evidence="13 14" key="1">
    <citation type="submission" date="2016-12" db="EMBL/GenBank/DDBJ databases">
        <title>The draft genome sequence of Actinophytocola sp. 11-183.</title>
        <authorList>
            <person name="Wang W."/>
            <person name="Yuan L."/>
        </authorList>
    </citation>
    <scope>NUCLEOTIDE SEQUENCE [LARGE SCALE GENOMIC DNA]</scope>
    <source>
        <strain evidence="13 14">11-183</strain>
    </source>
</reference>
<dbReference type="EMBL" id="MSIE01000025">
    <property type="protein sequence ID" value="OLF16799.1"/>
    <property type="molecule type" value="Genomic_DNA"/>
</dbReference>
<evidence type="ECO:0000256" key="11">
    <source>
        <dbReference type="SAM" id="Phobius"/>
    </source>
</evidence>
<evidence type="ECO:0000256" key="8">
    <source>
        <dbReference type="ARBA" id="ARBA00022989"/>
    </source>
</evidence>
<evidence type="ECO:0000256" key="3">
    <source>
        <dbReference type="ARBA" id="ARBA00012438"/>
    </source>
</evidence>
<dbReference type="InterPro" id="IPR036890">
    <property type="entry name" value="HATPase_C_sf"/>
</dbReference>
<name>A0A1Q8CR20_9PSEU</name>
<dbReference type="Proteomes" id="UP000185596">
    <property type="component" value="Unassembled WGS sequence"/>
</dbReference>
<feature type="compositionally biased region" description="Basic residues" evidence="10">
    <location>
        <begin position="764"/>
        <end position="775"/>
    </location>
</feature>
<dbReference type="InterPro" id="IPR013587">
    <property type="entry name" value="Nitrate/nitrite_sensing"/>
</dbReference>
<evidence type="ECO:0000256" key="6">
    <source>
        <dbReference type="ARBA" id="ARBA00022692"/>
    </source>
</evidence>
<dbReference type="GO" id="GO:0005886">
    <property type="term" value="C:plasma membrane"/>
    <property type="evidence" value="ECO:0007669"/>
    <property type="project" value="TreeGrafter"/>
</dbReference>
<dbReference type="EC" id="2.7.13.3" evidence="3"/>
<accession>A0A1Q8CR20</accession>
<dbReference type="Pfam" id="PF02518">
    <property type="entry name" value="HATPase_c"/>
    <property type="match status" value="1"/>
</dbReference>
<keyword evidence="11" id="KW-0472">Membrane</keyword>
<evidence type="ECO:0000313" key="13">
    <source>
        <dbReference type="EMBL" id="OLF16799.1"/>
    </source>
</evidence>
<evidence type="ECO:0000259" key="12">
    <source>
        <dbReference type="SMART" id="SM00387"/>
    </source>
</evidence>
<dbReference type="Gene3D" id="3.30.565.10">
    <property type="entry name" value="Histidine kinase-like ATPase, C-terminal domain"/>
    <property type="match status" value="1"/>
</dbReference>
<feature type="compositionally biased region" description="Polar residues" evidence="10">
    <location>
        <begin position="776"/>
        <end position="792"/>
    </location>
</feature>
<dbReference type="Pfam" id="PF00672">
    <property type="entry name" value="HAMP"/>
    <property type="match status" value="1"/>
</dbReference>
<feature type="compositionally biased region" description="Low complexity" evidence="10">
    <location>
        <begin position="737"/>
        <end position="748"/>
    </location>
</feature>
<comment type="subcellular location">
    <subcellularLocation>
        <location evidence="2">Membrane</location>
    </subcellularLocation>
</comment>
<feature type="region of interest" description="Disordered" evidence="10">
    <location>
        <begin position="626"/>
        <end position="828"/>
    </location>
</feature>
<evidence type="ECO:0000256" key="5">
    <source>
        <dbReference type="ARBA" id="ARBA00022679"/>
    </source>
</evidence>
<dbReference type="AlphaFoldDB" id="A0A1Q8CR20"/>
<feature type="compositionally biased region" description="Basic and acidic residues" evidence="10">
    <location>
        <begin position="749"/>
        <end position="759"/>
    </location>
</feature>
<feature type="compositionally biased region" description="Pro residues" evidence="10">
    <location>
        <begin position="654"/>
        <end position="666"/>
    </location>
</feature>
<evidence type="ECO:0000256" key="9">
    <source>
        <dbReference type="ARBA" id="ARBA00023012"/>
    </source>
</evidence>
<comment type="catalytic activity">
    <reaction evidence="1">
        <text>ATP + protein L-histidine = ADP + protein N-phospho-L-histidine.</text>
        <dbReference type="EC" id="2.7.13.3"/>
    </reaction>
</comment>
<organism evidence="13 14">
    <name type="scientific">Actinophytocola xanthii</name>
    <dbReference type="NCBI Taxonomy" id="1912961"/>
    <lineage>
        <taxon>Bacteria</taxon>
        <taxon>Bacillati</taxon>
        <taxon>Actinomycetota</taxon>
        <taxon>Actinomycetes</taxon>
        <taxon>Pseudonocardiales</taxon>
        <taxon>Pseudonocardiaceae</taxon>
    </lineage>
</organism>
<dbReference type="SMART" id="SM00387">
    <property type="entry name" value="HATPase_c"/>
    <property type="match status" value="1"/>
</dbReference>